<dbReference type="EMBL" id="CAJNOH010007087">
    <property type="protein sequence ID" value="CAF1449174.1"/>
    <property type="molecule type" value="Genomic_DNA"/>
</dbReference>
<sequence>MSALTRNSSNPPPYFYDLNPQQQKNWMKTTRRMEKNEELRAEYPPFQSPSNFTIIHLHHYSSIETVEELIMMAKTTHIYTIDTESQVINKVAQGALVQIQFIHSIHESTLILIEMFYLPNQNSLLFKKIKELCAIIFREENKKITWGPFDNEFKNFHSYELFEKGKIKNTINLQDRFSDWYNKPPKQILNVTPTIPLLMMNIIGEQQHITIYYSSYLNTFGDIFDIHTSIDKANEEELDINDHCYNFINIKDIDQYVFETQSKEKLRL</sequence>
<organism evidence="2 3">
    <name type="scientific">Rotaria sordida</name>
    <dbReference type="NCBI Taxonomy" id="392033"/>
    <lineage>
        <taxon>Eukaryota</taxon>
        <taxon>Metazoa</taxon>
        <taxon>Spiralia</taxon>
        <taxon>Gnathifera</taxon>
        <taxon>Rotifera</taxon>
        <taxon>Eurotatoria</taxon>
        <taxon>Bdelloidea</taxon>
        <taxon>Philodinida</taxon>
        <taxon>Philodinidae</taxon>
        <taxon>Rotaria</taxon>
    </lineage>
</organism>
<dbReference type="Proteomes" id="UP000663854">
    <property type="component" value="Unassembled WGS sequence"/>
</dbReference>
<protein>
    <submittedName>
        <fullName evidence="2">Uncharacterized protein</fullName>
    </submittedName>
</protein>
<evidence type="ECO:0000313" key="2">
    <source>
        <dbReference type="EMBL" id="CAF1638340.1"/>
    </source>
</evidence>
<keyword evidence="3" id="KW-1185">Reference proteome</keyword>
<dbReference type="EMBL" id="CAJNOL010008711">
    <property type="protein sequence ID" value="CAF1638340.1"/>
    <property type="molecule type" value="Genomic_DNA"/>
</dbReference>
<dbReference type="AlphaFoldDB" id="A0A816DWP8"/>
<name>A0A816DWP8_9BILA</name>
<accession>A0A816DWP8</accession>
<reference evidence="2" key="1">
    <citation type="submission" date="2021-02" db="EMBL/GenBank/DDBJ databases">
        <authorList>
            <person name="Nowell W R."/>
        </authorList>
    </citation>
    <scope>NUCLEOTIDE SEQUENCE</scope>
</reference>
<dbReference type="Proteomes" id="UP000663870">
    <property type="component" value="Unassembled WGS sequence"/>
</dbReference>
<comment type="caution">
    <text evidence="2">The sequence shown here is derived from an EMBL/GenBank/DDBJ whole genome shotgun (WGS) entry which is preliminary data.</text>
</comment>
<gene>
    <name evidence="2" type="ORF">JXQ802_LOCUS52818</name>
    <name evidence="1" type="ORF">PYM288_LOCUS36473</name>
</gene>
<evidence type="ECO:0000313" key="1">
    <source>
        <dbReference type="EMBL" id="CAF1449174.1"/>
    </source>
</evidence>
<evidence type="ECO:0000313" key="3">
    <source>
        <dbReference type="Proteomes" id="UP000663870"/>
    </source>
</evidence>
<proteinExistence type="predicted"/>